<dbReference type="GO" id="GO:0009279">
    <property type="term" value="C:cell outer membrane"/>
    <property type="evidence" value="ECO:0007669"/>
    <property type="project" value="UniProtKB-SubCell"/>
</dbReference>
<name>A0A2T7BF94_9BACT</name>
<dbReference type="OrthoDB" id="9783641at2"/>
<organism evidence="10 11">
    <name type="scientific">Chitinophaga parva</name>
    <dbReference type="NCBI Taxonomy" id="2169414"/>
    <lineage>
        <taxon>Bacteria</taxon>
        <taxon>Pseudomonadati</taxon>
        <taxon>Bacteroidota</taxon>
        <taxon>Chitinophagia</taxon>
        <taxon>Chitinophagales</taxon>
        <taxon>Chitinophagaceae</taxon>
        <taxon>Chitinophaga</taxon>
    </lineage>
</organism>
<feature type="signal peptide" evidence="7">
    <location>
        <begin position="1"/>
        <end position="23"/>
    </location>
</feature>
<evidence type="ECO:0000256" key="7">
    <source>
        <dbReference type="SAM" id="SignalP"/>
    </source>
</evidence>
<protein>
    <recommendedName>
        <fullName evidence="12">RagB/SusD family nutrient uptake outer membrane protein</fullName>
    </recommendedName>
</protein>
<evidence type="ECO:0000313" key="11">
    <source>
        <dbReference type="Proteomes" id="UP000244450"/>
    </source>
</evidence>
<dbReference type="RefSeq" id="WP_108686730.1">
    <property type="nucleotide sequence ID" value="NZ_QCYK01000002.1"/>
</dbReference>
<comment type="similarity">
    <text evidence="2">Belongs to the SusD family.</text>
</comment>
<evidence type="ECO:0000256" key="2">
    <source>
        <dbReference type="ARBA" id="ARBA00006275"/>
    </source>
</evidence>
<comment type="subcellular location">
    <subcellularLocation>
        <location evidence="1">Cell outer membrane</location>
    </subcellularLocation>
</comment>
<evidence type="ECO:0000259" key="9">
    <source>
        <dbReference type="Pfam" id="PF14322"/>
    </source>
</evidence>
<dbReference type="InterPro" id="IPR012944">
    <property type="entry name" value="SusD_RagB_dom"/>
</dbReference>
<evidence type="ECO:0000259" key="8">
    <source>
        <dbReference type="Pfam" id="PF07980"/>
    </source>
</evidence>
<dbReference type="Proteomes" id="UP000244450">
    <property type="component" value="Unassembled WGS sequence"/>
</dbReference>
<evidence type="ECO:0000256" key="3">
    <source>
        <dbReference type="ARBA" id="ARBA00022729"/>
    </source>
</evidence>
<evidence type="ECO:0000313" key="10">
    <source>
        <dbReference type="EMBL" id="PUZ24893.1"/>
    </source>
</evidence>
<dbReference type="Pfam" id="PF14322">
    <property type="entry name" value="SusD-like_3"/>
    <property type="match status" value="1"/>
</dbReference>
<sequence length="543" mass="60775">MNTSYLYKRAAMALLLLCVPACTKLDQQVYSALPNSNFWQTPDQIKAGVAPVYQQLTNLANGNTYNLNEVSSDEQIIPTRGNDWYDGGKWQQLWLHTWTPETNTLNDSWNEIFGGIGKANFILSIINNLPQKPDNVDAISAEVKTVRAYYYYLAMDLFGNVPLVSDFNTDPNSVTNSPRADIYKFIESDLKASIPLLPETVDGSTFGRATKWMGFALLAKLYLNAEVFTGTANYAAAGAACDSIIKSGKYQLEPGYFDNFQVKNQGSRENIFVVPFNNAYIPNNNWENETLHYQSVISFGMTGGSWNGYSSMQAFYNLFDTVSTYTTNNGNVYRTYRDQRSGTWLVGQQFSTRYPYPPDKNVLVKSADPSLALKDAQTNLPLIYDPNIDVISNPADIFRTKGVRNIKYFPEAGTASNQSNAIVVFRLADILLMKAEVDIRLETNLGEALTLINQVRERAYSGDASFDFTPADLTLDKLLAERGRELSWESWRRNDLIRFGTFGQARTPGKVADNPDGHLKLYPIPGPQLTANPNLKQNPGYTP</sequence>
<keyword evidence="5" id="KW-0998">Cell outer membrane</keyword>
<feature type="region of interest" description="Disordered" evidence="6">
    <location>
        <begin position="524"/>
        <end position="543"/>
    </location>
</feature>
<keyword evidence="3 7" id="KW-0732">Signal</keyword>
<dbReference type="Pfam" id="PF07980">
    <property type="entry name" value="SusD_RagB"/>
    <property type="match status" value="1"/>
</dbReference>
<dbReference type="InterPro" id="IPR033985">
    <property type="entry name" value="SusD-like_N"/>
</dbReference>
<feature type="domain" description="SusD-like N-terminal" evidence="9">
    <location>
        <begin position="54"/>
        <end position="223"/>
    </location>
</feature>
<feature type="compositionally biased region" description="Polar residues" evidence="6">
    <location>
        <begin position="529"/>
        <end position="543"/>
    </location>
</feature>
<keyword evidence="4" id="KW-0472">Membrane</keyword>
<feature type="chain" id="PRO_5015551598" description="RagB/SusD family nutrient uptake outer membrane protein" evidence="7">
    <location>
        <begin position="24"/>
        <end position="543"/>
    </location>
</feature>
<evidence type="ECO:0000256" key="5">
    <source>
        <dbReference type="ARBA" id="ARBA00023237"/>
    </source>
</evidence>
<reference evidence="10 11" key="1">
    <citation type="submission" date="2018-04" db="EMBL/GenBank/DDBJ databases">
        <title>Chitinophaga fuyangensis sp. nov., isolated from soil in a chemical factory.</title>
        <authorList>
            <person name="Chen K."/>
        </authorList>
    </citation>
    <scope>NUCLEOTIDE SEQUENCE [LARGE SCALE GENOMIC DNA]</scope>
    <source>
        <strain evidence="10 11">LY-1</strain>
    </source>
</reference>
<keyword evidence="11" id="KW-1185">Reference proteome</keyword>
<dbReference type="InterPro" id="IPR011990">
    <property type="entry name" value="TPR-like_helical_dom_sf"/>
</dbReference>
<evidence type="ECO:0008006" key="12">
    <source>
        <dbReference type="Google" id="ProtNLM"/>
    </source>
</evidence>
<accession>A0A2T7BF94</accession>
<dbReference type="SUPFAM" id="SSF48452">
    <property type="entry name" value="TPR-like"/>
    <property type="match status" value="1"/>
</dbReference>
<dbReference type="EMBL" id="QCYK01000002">
    <property type="protein sequence ID" value="PUZ24893.1"/>
    <property type="molecule type" value="Genomic_DNA"/>
</dbReference>
<evidence type="ECO:0000256" key="6">
    <source>
        <dbReference type="SAM" id="MobiDB-lite"/>
    </source>
</evidence>
<evidence type="ECO:0000256" key="4">
    <source>
        <dbReference type="ARBA" id="ARBA00023136"/>
    </source>
</evidence>
<proteinExistence type="inferred from homology"/>
<dbReference type="AlphaFoldDB" id="A0A2T7BF94"/>
<evidence type="ECO:0000256" key="1">
    <source>
        <dbReference type="ARBA" id="ARBA00004442"/>
    </source>
</evidence>
<feature type="domain" description="RagB/SusD" evidence="8">
    <location>
        <begin position="271"/>
        <end position="541"/>
    </location>
</feature>
<dbReference type="Gene3D" id="1.25.40.390">
    <property type="match status" value="1"/>
</dbReference>
<gene>
    <name evidence="10" type="ORF">DCC81_11240</name>
</gene>
<comment type="caution">
    <text evidence="10">The sequence shown here is derived from an EMBL/GenBank/DDBJ whole genome shotgun (WGS) entry which is preliminary data.</text>
</comment>